<dbReference type="EMBL" id="GBXM01062512">
    <property type="protein sequence ID" value="JAH46065.1"/>
    <property type="molecule type" value="Transcribed_RNA"/>
</dbReference>
<dbReference type="InterPro" id="IPR048992">
    <property type="entry name" value="Stereocilin_LRR"/>
</dbReference>
<proteinExistence type="predicted"/>
<evidence type="ECO:0000313" key="2">
    <source>
        <dbReference type="EMBL" id="JAH46065.1"/>
    </source>
</evidence>
<sequence>MVSVLFGTHLSRDGTLFPLLAPLLALLPPNDILSLPNLQSSAIA</sequence>
<accession>A0A0E9SZG7</accession>
<dbReference type="Pfam" id="PF21058">
    <property type="entry name" value="Stereocilin"/>
    <property type="match status" value="1"/>
</dbReference>
<feature type="domain" description="Stereocilin LRR" evidence="1">
    <location>
        <begin position="1"/>
        <end position="41"/>
    </location>
</feature>
<protein>
    <recommendedName>
        <fullName evidence="1">Stereocilin LRR domain-containing protein</fullName>
    </recommendedName>
</protein>
<reference evidence="2" key="1">
    <citation type="submission" date="2014-11" db="EMBL/GenBank/DDBJ databases">
        <authorList>
            <person name="Amaro Gonzalez C."/>
        </authorList>
    </citation>
    <scope>NUCLEOTIDE SEQUENCE</scope>
</reference>
<reference evidence="2" key="2">
    <citation type="journal article" date="2015" name="Fish Shellfish Immunol.">
        <title>Early steps in the European eel (Anguilla anguilla)-Vibrio vulnificus interaction in the gills: Role of the RtxA13 toxin.</title>
        <authorList>
            <person name="Callol A."/>
            <person name="Pajuelo D."/>
            <person name="Ebbesson L."/>
            <person name="Teles M."/>
            <person name="MacKenzie S."/>
            <person name="Amaro C."/>
        </authorList>
    </citation>
    <scope>NUCLEOTIDE SEQUENCE</scope>
</reference>
<evidence type="ECO:0000259" key="1">
    <source>
        <dbReference type="Pfam" id="PF21058"/>
    </source>
</evidence>
<name>A0A0E9SZG7_ANGAN</name>
<organism evidence="2">
    <name type="scientific">Anguilla anguilla</name>
    <name type="common">European freshwater eel</name>
    <name type="synonym">Muraena anguilla</name>
    <dbReference type="NCBI Taxonomy" id="7936"/>
    <lineage>
        <taxon>Eukaryota</taxon>
        <taxon>Metazoa</taxon>
        <taxon>Chordata</taxon>
        <taxon>Craniata</taxon>
        <taxon>Vertebrata</taxon>
        <taxon>Euteleostomi</taxon>
        <taxon>Actinopterygii</taxon>
        <taxon>Neopterygii</taxon>
        <taxon>Teleostei</taxon>
        <taxon>Anguilliformes</taxon>
        <taxon>Anguillidae</taxon>
        <taxon>Anguilla</taxon>
    </lineage>
</organism>
<dbReference type="AlphaFoldDB" id="A0A0E9SZG7"/>